<dbReference type="Ensembl" id="ENSVKKT00000021019.1">
    <property type="protein sequence ID" value="ENSVKKP00000020513.1"/>
    <property type="gene ID" value="ENSVKKG00000013795.1"/>
</dbReference>
<evidence type="ECO:0000256" key="4">
    <source>
        <dbReference type="SAM" id="SignalP"/>
    </source>
</evidence>
<dbReference type="Pfam" id="PF22705">
    <property type="entry name" value="C2-set_3"/>
    <property type="match status" value="1"/>
</dbReference>
<accession>A0A8D2LER5</accession>
<feature type="signal peptide" evidence="4">
    <location>
        <begin position="1"/>
        <end position="22"/>
    </location>
</feature>
<dbReference type="GO" id="GO:0005102">
    <property type="term" value="F:signaling receptor binding"/>
    <property type="evidence" value="ECO:0007669"/>
    <property type="project" value="TreeGrafter"/>
</dbReference>
<dbReference type="Proteomes" id="UP000694545">
    <property type="component" value="Unplaced"/>
</dbReference>
<dbReference type="OMA" id="KATSNMQ"/>
<dbReference type="AlphaFoldDB" id="A0A8D2LER5"/>
<dbReference type="PROSITE" id="PS50835">
    <property type="entry name" value="IG_LIKE"/>
    <property type="match status" value="2"/>
</dbReference>
<dbReference type="GO" id="GO:0050852">
    <property type="term" value="P:T cell receptor signaling pathway"/>
    <property type="evidence" value="ECO:0007669"/>
    <property type="project" value="TreeGrafter"/>
</dbReference>
<dbReference type="GO" id="GO:0001817">
    <property type="term" value="P:regulation of cytokine production"/>
    <property type="evidence" value="ECO:0007669"/>
    <property type="project" value="TreeGrafter"/>
</dbReference>
<dbReference type="InterPro" id="IPR053896">
    <property type="entry name" value="BTN3A2-like_Ig-C"/>
</dbReference>
<dbReference type="InterPro" id="IPR013783">
    <property type="entry name" value="Ig-like_fold"/>
</dbReference>
<reference evidence="6" key="1">
    <citation type="submission" date="2025-08" db="UniProtKB">
        <authorList>
            <consortium name="Ensembl"/>
        </authorList>
    </citation>
    <scope>IDENTIFICATION</scope>
</reference>
<dbReference type="SUPFAM" id="SSF48726">
    <property type="entry name" value="Immunoglobulin"/>
    <property type="match status" value="2"/>
</dbReference>
<keyword evidence="7" id="KW-1185">Reference proteome</keyword>
<dbReference type="PANTHER" id="PTHR24100:SF151">
    <property type="entry name" value="ICOS LIGAND"/>
    <property type="match status" value="1"/>
</dbReference>
<evidence type="ECO:0000256" key="2">
    <source>
        <dbReference type="ARBA" id="ARBA00023136"/>
    </source>
</evidence>
<dbReference type="SMART" id="SM00409">
    <property type="entry name" value="IG"/>
    <property type="match status" value="1"/>
</dbReference>
<feature type="domain" description="Ig-like" evidence="5">
    <location>
        <begin position="148"/>
        <end position="230"/>
    </location>
</feature>
<dbReference type="InterPro" id="IPR007110">
    <property type="entry name" value="Ig-like_dom"/>
</dbReference>
<dbReference type="PANTHER" id="PTHR24100">
    <property type="entry name" value="BUTYROPHILIN"/>
    <property type="match status" value="1"/>
</dbReference>
<dbReference type="Gene3D" id="2.60.40.10">
    <property type="entry name" value="Immunoglobulins"/>
    <property type="match status" value="2"/>
</dbReference>
<evidence type="ECO:0000313" key="6">
    <source>
        <dbReference type="Ensembl" id="ENSVKKP00000020513.1"/>
    </source>
</evidence>
<organism evidence="6 7">
    <name type="scientific">Varanus komodoensis</name>
    <name type="common">Komodo dragon</name>
    <dbReference type="NCBI Taxonomy" id="61221"/>
    <lineage>
        <taxon>Eukaryota</taxon>
        <taxon>Metazoa</taxon>
        <taxon>Chordata</taxon>
        <taxon>Craniata</taxon>
        <taxon>Vertebrata</taxon>
        <taxon>Euteleostomi</taxon>
        <taxon>Lepidosauria</taxon>
        <taxon>Squamata</taxon>
        <taxon>Bifurcata</taxon>
        <taxon>Unidentata</taxon>
        <taxon>Episquamata</taxon>
        <taxon>Toxicofera</taxon>
        <taxon>Anguimorpha</taxon>
        <taxon>Paleoanguimorpha</taxon>
        <taxon>Varanoidea</taxon>
        <taxon>Varanidae</taxon>
        <taxon>Varanus</taxon>
    </lineage>
</organism>
<evidence type="ECO:0000313" key="7">
    <source>
        <dbReference type="Proteomes" id="UP000694545"/>
    </source>
</evidence>
<feature type="chain" id="PRO_5034250267" description="Ig-like domain-containing protein" evidence="4">
    <location>
        <begin position="23"/>
        <end position="254"/>
    </location>
</feature>
<proteinExistence type="predicted"/>
<dbReference type="InterPro" id="IPR013106">
    <property type="entry name" value="Ig_V-set"/>
</dbReference>
<sequence length="254" mass="29362">MQEMPARLGLMVLFIWIQRIANEHIVHGIIGNAAELKCQYTGEPFILNQFRIQWQKKGETKCFVDAYFPNQDMREHQCAQFRNRTQADPQRKEDDFTLKLLNLSPKDELTYECVVQRNKSGRYEVIHSADITLQVAASYSKPKLVGPVQSGKEMTFFCHSSHGYPQQKLHWINQTDNSFLNGTENVTEEPDGKFSINSTLTIEASTNTILGCKIENKWMNQSTTTTSKLMPIFYLHELWSIFSEISKSRFVLLK</sequence>
<protein>
    <recommendedName>
        <fullName evidence="5">Ig-like domain-containing protein</fullName>
    </recommendedName>
</protein>
<keyword evidence="3" id="KW-0393">Immunoglobulin domain</keyword>
<evidence type="ECO:0000256" key="3">
    <source>
        <dbReference type="ARBA" id="ARBA00023319"/>
    </source>
</evidence>
<dbReference type="GO" id="GO:0009897">
    <property type="term" value="C:external side of plasma membrane"/>
    <property type="evidence" value="ECO:0007669"/>
    <property type="project" value="TreeGrafter"/>
</dbReference>
<dbReference type="InterPro" id="IPR003599">
    <property type="entry name" value="Ig_sub"/>
</dbReference>
<reference evidence="6" key="2">
    <citation type="submission" date="2025-09" db="UniProtKB">
        <authorList>
            <consortium name="Ensembl"/>
        </authorList>
    </citation>
    <scope>IDENTIFICATION</scope>
</reference>
<dbReference type="Pfam" id="PF07686">
    <property type="entry name" value="V-set"/>
    <property type="match status" value="1"/>
</dbReference>
<feature type="domain" description="Ig-like" evidence="5">
    <location>
        <begin position="31"/>
        <end position="132"/>
    </location>
</feature>
<comment type="subcellular location">
    <subcellularLocation>
        <location evidence="1">Membrane</location>
    </subcellularLocation>
</comment>
<evidence type="ECO:0000259" key="5">
    <source>
        <dbReference type="PROSITE" id="PS50835"/>
    </source>
</evidence>
<dbReference type="InterPro" id="IPR050504">
    <property type="entry name" value="IgSF_BTN/MOG"/>
</dbReference>
<evidence type="ECO:0000256" key="1">
    <source>
        <dbReference type="ARBA" id="ARBA00004370"/>
    </source>
</evidence>
<dbReference type="InterPro" id="IPR036179">
    <property type="entry name" value="Ig-like_dom_sf"/>
</dbReference>
<name>A0A8D2LER5_VARKO</name>
<keyword evidence="2" id="KW-0472">Membrane</keyword>
<keyword evidence="4" id="KW-0732">Signal</keyword>